<evidence type="ECO:0000313" key="2">
    <source>
        <dbReference type="EMBL" id="XDJ15039.1"/>
    </source>
</evidence>
<dbReference type="PANTHER" id="PTHR24637:SF388">
    <property type="entry name" value="NEMATODE CUTICLE COLLAGEN N-TERMINAL DOMAIN-CONTAINING PROTEIN"/>
    <property type="match status" value="1"/>
</dbReference>
<dbReference type="Pfam" id="PF01391">
    <property type="entry name" value="Collagen"/>
    <property type="match status" value="1"/>
</dbReference>
<feature type="region of interest" description="Disordered" evidence="1">
    <location>
        <begin position="71"/>
        <end position="180"/>
    </location>
</feature>
<protein>
    <submittedName>
        <fullName evidence="2">N-acetylmuramoyl-L-alanine amidase</fullName>
    </submittedName>
</protein>
<dbReference type="EMBL" id="PQ015379">
    <property type="protein sequence ID" value="XDJ15039.1"/>
    <property type="molecule type" value="Genomic_DNA"/>
</dbReference>
<sequence>MTGLTKIPTYMIRAKGERDSSILEVKNERLSATAPTDADVSEIESALYDETQGVLTITFYNGNQLRVPGFPVPSKIPAGPTGPQGLPGIDGKNGKDGRDGAPGGAGCAGPQGVIGQTGPKGETGRTGQPGPAGATGPQGPQGLQGPVGPTGPQGPQGPQGPRGEQGPQGRPGPKGPEGYMNIIVSTTEPEEKDRVDGLLWVNPSVDYLCGVYNPPVCPEPEPCVFPKVPKMRCSKSGDTNIVSNTHYVGPNPGVIRITYVGVTVVGVGANPVNVYYKGVKVAGSNGKENGATQTNPGVLEFQYEPDATDNTIRVDVGVAGTLAGDGWWYEISGPGL</sequence>
<reference evidence="2" key="1">
    <citation type="submission" date="2024-07" db="EMBL/GenBank/DDBJ databases">
        <authorList>
            <person name="Bringhurst R.M."/>
            <person name="Homer T.E."/>
        </authorList>
    </citation>
    <scope>NUCLEOTIDE SEQUENCE</scope>
</reference>
<feature type="compositionally biased region" description="Gly residues" evidence="1">
    <location>
        <begin position="100"/>
        <end position="109"/>
    </location>
</feature>
<dbReference type="Gene3D" id="1.20.5.320">
    <property type="entry name" value="6-Phosphogluconate Dehydrogenase, domain 3"/>
    <property type="match status" value="1"/>
</dbReference>
<proteinExistence type="predicted"/>
<evidence type="ECO:0000256" key="1">
    <source>
        <dbReference type="SAM" id="MobiDB-lite"/>
    </source>
</evidence>
<dbReference type="InterPro" id="IPR008160">
    <property type="entry name" value="Collagen"/>
</dbReference>
<feature type="compositionally biased region" description="Low complexity" evidence="1">
    <location>
        <begin position="125"/>
        <end position="147"/>
    </location>
</feature>
<dbReference type="PANTHER" id="PTHR24637">
    <property type="entry name" value="COLLAGEN"/>
    <property type="match status" value="1"/>
</dbReference>
<feature type="compositionally biased region" description="Low complexity" evidence="1">
    <location>
        <begin position="159"/>
        <end position="168"/>
    </location>
</feature>
<organism evidence="2">
    <name type="scientific">Pseudomonas phage HRDY3</name>
    <dbReference type="NCBI Taxonomy" id="3236930"/>
    <lineage>
        <taxon>Viruses</taxon>
    </lineage>
</organism>
<accession>A0AB39CDT7</accession>
<name>A0AB39CDT7_9VIRU</name>